<accession>A0ACB0L3S8</accession>
<evidence type="ECO:0000313" key="1">
    <source>
        <dbReference type="EMBL" id="CAJ2663220.1"/>
    </source>
</evidence>
<keyword evidence="2" id="KW-1185">Reference proteome</keyword>
<evidence type="ECO:0000313" key="2">
    <source>
        <dbReference type="Proteomes" id="UP001177021"/>
    </source>
</evidence>
<gene>
    <name evidence="1" type="ORF">MILVUS5_LOCUS28692</name>
</gene>
<comment type="caution">
    <text evidence="1">The sequence shown here is derived from an EMBL/GenBank/DDBJ whole genome shotgun (WGS) entry which is preliminary data.</text>
</comment>
<sequence length="338" mass="38832">MTTSLPILNFLPVGFRFRPTDEELVNHYLKNKLLGNDYIVNNVLAEVDVCKFEPCELPAVSVIKSVDPEWFFLSPCDYKYAKSKRFNRATKFGFWKATGIDRKIKIRGTNKIIGIKKTLVYYHGRIPGVKSNWVIHEYHDVTLEENKRNFVLCRLMRKAETKAEEEADIMIYDEGEPSRNLSSSDHENQETVEGIPDVISGTLQEINKQSIFQAPYQAENYYPFSTQQSSISENEPEVLIPNLQLHNAYFRNVNTVDQSPFKTPEEEDTFVNSMLTDGEYIASEKRKHTFINSPVRSESLRMAYYESSDTDAEVVSTPYGSIMDTSMASLQYLSPGEY</sequence>
<proteinExistence type="predicted"/>
<protein>
    <submittedName>
        <fullName evidence="1">Uncharacterized protein</fullName>
    </submittedName>
</protein>
<dbReference type="Proteomes" id="UP001177021">
    <property type="component" value="Unassembled WGS sequence"/>
</dbReference>
<dbReference type="EMBL" id="CASHSV030000409">
    <property type="protein sequence ID" value="CAJ2663220.1"/>
    <property type="molecule type" value="Genomic_DNA"/>
</dbReference>
<reference evidence="1" key="1">
    <citation type="submission" date="2023-10" db="EMBL/GenBank/DDBJ databases">
        <authorList>
            <person name="Rodriguez Cubillos JULIANA M."/>
            <person name="De Vega J."/>
        </authorList>
    </citation>
    <scope>NUCLEOTIDE SEQUENCE</scope>
</reference>
<name>A0ACB0L3S8_TRIPR</name>
<organism evidence="1 2">
    <name type="scientific">Trifolium pratense</name>
    <name type="common">Red clover</name>
    <dbReference type="NCBI Taxonomy" id="57577"/>
    <lineage>
        <taxon>Eukaryota</taxon>
        <taxon>Viridiplantae</taxon>
        <taxon>Streptophyta</taxon>
        <taxon>Embryophyta</taxon>
        <taxon>Tracheophyta</taxon>
        <taxon>Spermatophyta</taxon>
        <taxon>Magnoliopsida</taxon>
        <taxon>eudicotyledons</taxon>
        <taxon>Gunneridae</taxon>
        <taxon>Pentapetalae</taxon>
        <taxon>rosids</taxon>
        <taxon>fabids</taxon>
        <taxon>Fabales</taxon>
        <taxon>Fabaceae</taxon>
        <taxon>Papilionoideae</taxon>
        <taxon>50 kb inversion clade</taxon>
        <taxon>NPAAA clade</taxon>
        <taxon>Hologalegina</taxon>
        <taxon>IRL clade</taxon>
        <taxon>Trifolieae</taxon>
        <taxon>Trifolium</taxon>
    </lineage>
</organism>